<evidence type="ECO:0000313" key="1">
    <source>
        <dbReference type="EMBL" id="MBX52005.1"/>
    </source>
</evidence>
<organism evidence="1">
    <name type="scientific">Rhizophora mucronata</name>
    <name type="common">Asiatic mangrove</name>
    <dbReference type="NCBI Taxonomy" id="61149"/>
    <lineage>
        <taxon>Eukaryota</taxon>
        <taxon>Viridiplantae</taxon>
        <taxon>Streptophyta</taxon>
        <taxon>Embryophyta</taxon>
        <taxon>Tracheophyta</taxon>
        <taxon>Spermatophyta</taxon>
        <taxon>Magnoliopsida</taxon>
        <taxon>eudicotyledons</taxon>
        <taxon>Gunneridae</taxon>
        <taxon>Pentapetalae</taxon>
        <taxon>rosids</taxon>
        <taxon>fabids</taxon>
        <taxon>Malpighiales</taxon>
        <taxon>Rhizophoraceae</taxon>
        <taxon>Rhizophora</taxon>
    </lineage>
</organism>
<proteinExistence type="predicted"/>
<accession>A0A2P2PB85</accession>
<dbReference type="AlphaFoldDB" id="A0A2P2PB85"/>
<sequence>MTWKNQTNPIKIKAFKLYVDSFLDVDISQASSRTMMLLSPRRDQKRREELKLKICNSFHKKKQPFAHTKGAENRR</sequence>
<protein>
    <submittedName>
        <fullName evidence="1">Uncharacterized protein</fullName>
    </submittedName>
</protein>
<reference evidence="1" key="1">
    <citation type="submission" date="2018-02" db="EMBL/GenBank/DDBJ databases">
        <title>Rhizophora mucronata_Transcriptome.</title>
        <authorList>
            <person name="Meera S.P."/>
            <person name="Sreeshan A."/>
            <person name="Augustine A."/>
        </authorList>
    </citation>
    <scope>NUCLEOTIDE SEQUENCE</scope>
    <source>
        <tissue evidence="1">Leaf</tissue>
    </source>
</reference>
<dbReference type="EMBL" id="GGEC01071521">
    <property type="protein sequence ID" value="MBX52005.1"/>
    <property type="molecule type" value="Transcribed_RNA"/>
</dbReference>
<name>A0A2P2PB85_RHIMU</name>